<dbReference type="GO" id="GO:0009086">
    <property type="term" value="P:methionine biosynthetic process"/>
    <property type="evidence" value="ECO:0007669"/>
    <property type="project" value="InterPro"/>
</dbReference>
<dbReference type="GO" id="GO:0008270">
    <property type="term" value="F:zinc ion binding"/>
    <property type="evidence" value="ECO:0007669"/>
    <property type="project" value="InterPro"/>
</dbReference>
<name>N1PWC9_DOTSN</name>
<dbReference type="GO" id="GO:0003871">
    <property type="term" value="F:5-methyltetrahydropteroyltriglutamate-homocysteine S-methyltransferase activity"/>
    <property type="evidence" value="ECO:0007669"/>
    <property type="project" value="InterPro"/>
</dbReference>
<dbReference type="InterPro" id="IPR038071">
    <property type="entry name" value="UROD/MetE-like_sf"/>
</dbReference>
<dbReference type="OrthoDB" id="7772923at2759"/>
<evidence type="ECO:0000313" key="2">
    <source>
        <dbReference type="Proteomes" id="UP000016933"/>
    </source>
</evidence>
<proteinExistence type="predicted"/>
<reference evidence="2" key="1">
    <citation type="journal article" date="2012" name="PLoS Genet.">
        <title>The genomes of the fungal plant pathogens Cladosporium fulvum and Dothistroma septosporum reveal adaptation to different hosts and lifestyles but also signatures of common ancestry.</title>
        <authorList>
            <person name="de Wit P.J.G.M."/>
            <person name="van der Burgt A."/>
            <person name="Oekmen B."/>
            <person name="Stergiopoulos I."/>
            <person name="Abd-Elsalam K.A."/>
            <person name="Aerts A.L."/>
            <person name="Bahkali A.H."/>
            <person name="Beenen H.G."/>
            <person name="Chettri P."/>
            <person name="Cox M.P."/>
            <person name="Datema E."/>
            <person name="de Vries R.P."/>
            <person name="Dhillon B."/>
            <person name="Ganley A.R."/>
            <person name="Griffiths S.A."/>
            <person name="Guo Y."/>
            <person name="Hamelin R.C."/>
            <person name="Henrissat B."/>
            <person name="Kabir M.S."/>
            <person name="Jashni M.K."/>
            <person name="Kema G."/>
            <person name="Klaubauf S."/>
            <person name="Lapidus A."/>
            <person name="Levasseur A."/>
            <person name="Lindquist E."/>
            <person name="Mehrabi R."/>
            <person name="Ohm R.A."/>
            <person name="Owen T.J."/>
            <person name="Salamov A."/>
            <person name="Schwelm A."/>
            <person name="Schijlen E."/>
            <person name="Sun H."/>
            <person name="van den Burg H.A."/>
            <person name="van Ham R.C.H.J."/>
            <person name="Zhang S."/>
            <person name="Goodwin S.B."/>
            <person name="Grigoriev I.V."/>
            <person name="Collemare J."/>
            <person name="Bradshaw R.E."/>
        </authorList>
    </citation>
    <scope>NUCLEOTIDE SEQUENCE [LARGE SCALE GENOMIC DNA]</scope>
    <source>
        <strain evidence="2">NZE10 / CBS 128990</strain>
    </source>
</reference>
<dbReference type="CDD" id="cd03311">
    <property type="entry name" value="CIMS_C_terminal_like"/>
    <property type="match status" value="1"/>
</dbReference>
<evidence type="ECO:0008006" key="3">
    <source>
        <dbReference type="Google" id="ProtNLM"/>
    </source>
</evidence>
<keyword evidence="2" id="KW-1185">Reference proteome</keyword>
<organism evidence="1 2">
    <name type="scientific">Dothistroma septosporum (strain NZE10 / CBS 128990)</name>
    <name type="common">Red band needle blight fungus</name>
    <name type="synonym">Mycosphaerella pini</name>
    <dbReference type="NCBI Taxonomy" id="675120"/>
    <lineage>
        <taxon>Eukaryota</taxon>
        <taxon>Fungi</taxon>
        <taxon>Dikarya</taxon>
        <taxon>Ascomycota</taxon>
        <taxon>Pezizomycotina</taxon>
        <taxon>Dothideomycetes</taxon>
        <taxon>Dothideomycetidae</taxon>
        <taxon>Mycosphaerellales</taxon>
        <taxon>Mycosphaerellaceae</taxon>
        <taxon>Dothistroma</taxon>
    </lineage>
</organism>
<dbReference type="Proteomes" id="UP000016933">
    <property type="component" value="Unassembled WGS sequence"/>
</dbReference>
<dbReference type="InterPro" id="IPR002629">
    <property type="entry name" value="Met_Synth_C/arc"/>
</dbReference>
<dbReference type="Gene3D" id="3.20.20.210">
    <property type="match status" value="1"/>
</dbReference>
<gene>
    <name evidence="1" type="ORF">DOTSEDRAFT_59752</name>
</gene>
<dbReference type="EMBL" id="KB446536">
    <property type="protein sequence ID" value="EME47283.1"/>
    <property type="molecule type" value="Genomic_DNA"/>
</dbReference>
<dbReference type="STRING" id="675120.N1PWC9"/>
<dbReference type="eggNOG" id="ENOG502SJYA">
    <property type="taxonomic scope" value="Eukaryota"/>
</dbReference>
<sequence>MAPPYRVNQIRSLLRPGEHCPTHRKNELANDETIKHAEAEAVDKVVKKQLELGIRPICSGEYCRHIVYGGFFETLDGMKPEPGIPIPDAFRTDFPTTTGLAKSGTKSAYLQEWKLMTKTLPESTRKHCKITMPAPNYQHIPLKPGTAYTAQSGYHSDEEYFKALGEAYAAEIKALYDAGCRNVHVDDPHLTYFCSAQFLGGCKPDGVDADALMDLYLETHNHFLRRKPKDLHVGTHLCRGNMSGSTYWVSGSYDQIADKLFSKTQHVSYYLELDDVGRTGGFEPLRYPPKGKNVVLDLVSTKKAQLEDQNGLKAKVKQATKEVAHGQPVSEEEALESLALSPQCGFSSSSLAGGKDMTWGRMWEELMLVRDTASEVW</sequence>
<protein>
    <recommendedName>
        <fullName evidence="3">Cobalamin-independent methionine synthase MetE C-terminal/archaeal domain-containing protein</fullName>
    </recommendedName>
</protein>
<accession>N1PWC9</accession>
<dbReference type="OMA" id="MPGSTHV"/>
<reference evidence="1 2" key="2">
    <citation type="journal article" date="2012" name="PLoS Pathog.">
        <title>Diverse lifestyles and strategies of plant pathogenesis encoded in the genomes of eighteen Dothideomycetes fungi.</title>
        <authorList>
            <person name="Ohm R.A."/>
            <person name="Feau N."/>
            <person name="Henrissat B."/>
            <person name="Schoch C.L."/>
            <person name="Horwitz B.A."/>
            <person name="Barry K.W."/>
            <person name="Condon B.J."/>
            <person name="Copeland A.C."/>
            <person name="Dhillon B."/>
            <person name="Glaser F."/>
            <person name="Hesse C.N."/>
            <person name="Kosti I."/>
            <person name="LaButti K."/>
            <person name="Lindquist E.A."/>
            <person name="Lucas S."/>
            <person name="Salamov A.A."/>
            <person name="Bradshaw R.E."/>
            <person name="Ciuffetti L."/>
            <person name="Hamelin R.C."/>
            <person name="Kema G.H.J."/>
            <person name="Lawrence C."/>
            <person name="Scott J.A."/>
            <person name="Spatafora J.W."/>
            <person name="Turgeon B.G."/>
            <person name="de Wit P.J.G.M."/>
            <person name="Zhong S."/>
            <person name="Goodwin S.B."/>
            <person name="Grigoriev I.V."/>
        </authorList>
    </citation>
    <scope>NUCLEOTIDE SEQUENCE [LARGE SCALE GENOMIC DNA]</scope>
    <source>
        <strain evidence="2">NZE10 / CBS 128990</strain>
    </source>
</reference>
<dbReference type="AlphaFoldDB" id="N1PWC9"/>
<dbReference type="PANTHER" id="PTHR43844:SF2">
    <property type="entry name" value="SYNTHASE, VITAMIN-B12 INDEPENDENT, PUTATIVE (AFU_ORTHOLOGUE AFUA_3G12060)-RELATED"/>
    <property type="match status" value="1"/>
</dbReference>
<dbReference type="HOGENOM" id="CLU_058877_0_0_1"/>
<evidence type="ECO:0000313" key="1">
    <source>
        <dbReference type="EMBL" id="EME47283.1"/>
    </source>
</evidence>
<dbReference type="PANTHER" id="PTHR43844">
    <property type="entry name" value="METHIONINE SYNTHASE"/>
    <property type="match status" value="1"/>
</dbReference>
<dbReference type="SUPFAM" id="SSF51726">
    <property type="entry name" value="UROD/MetE-like"/>
    <property type="match status" value="1"/>
</dbReference>